<dbReference type="Gene3D" id="3.40.190.290">
    <property type="match status" value="1"/>
</dbReference>
<keyword evidence="4" id="KW-1185">Reference proteome</keyword>
<dbReference type="EMBL" id="BMJS01000052">
    <property type="protein sequence ID" value="GGG07377.1"/>
    <property type="molecule type" value="Genomic_DNA"/>
</dbReference>
<dbReference type="SUPFAM" id="SSF53850">
    <property type="entry name" value="Periplasmic binding protein-like II"/>
    <property type="match status" value="1"/>
</dbReference>
<dbReference type="GO" id="GO:0003700">
    <property type="term" value="F:DNA-binding transcription factor activity"/>
    <property type="evidence" value="ECO:0007669"/>
    <property type="project" value="TreeGrafter"/>
</dbReference>
<evidence type="ECO:0000256" key="1">
    <source>
        <dbReference type="ARBA" id="ARBA00009437"/>
    </source>
</evidence>
<dbReference type="InterPro" id="IPR058163">
    <property type="entry name" value="LysR-type_TF_proteobact-type"/>
</dbReference>
<accession>A0A8J2Z6Z9</accession>
<reference evidence="3" key="1">
    <citation type="journal article" date="2014" name="Int. J. Syst. Evol. Microbiol.">
        <title>Complete genome sequence of Corynebacterium casei LMG S-19264T (=DSM 44701T), isolated from a smear-ripened cheese.</title>
        <authorList>
            <consortium name="US DOE Joint Genome Institute (JGI-PGF)"/>
            <person name="Walter F."/>
            <person name="Albersmeier A."/>
            <person name="Kalinowski J."/>
            <person name="Ruckert C."/>
        </authorList>
    </citation>
    <scope>NUCLEOTIDE SEQUENCE</scope>
    <source>
        <strain evidence="3">CGMCC 1.15758</strain>
    </source>
</reference>
<comment type="similarity">
    <text evidence="1">Belongs to the LysR transcriptional regulatory family.</text>
</comment>
<name>A0A8J2Z6Z9_9GAMM</name>
<sequence length="310" mass="35452">MYNDFFIDAATLVELVKAGSIYALAEATGEHRTTISRRIQRLEFHLKNNVINNRGGKIELTAYGIGLIPHLNTMTDQVSQSYSALINKSEANATQIRFFNNISIYYFFLESCLKSLLNIDRKLSIEMVSYSYYQMLNFGLISKALFDQFDIIFIHESLIHLINDQEWIMKIKLETIHKLYASQLYLKDHSLINSIKDLSQHVCIYNNLFPTKTWLLRDADSEHTLNIEQSIGCDSVIMQHKLTKAGYGISLMPESIIKADGDQIVNILPEFSSGSSGSYFLVNSESYKNPIIRKAVDVISSFLQTSNFWQ</sequence>
<dbReference type="Gene3D" id="1.10.10.10">
    <property type="entry name" value="Winged helix-like DNA-binding domain superfamily/Winged helix DNA-binding domain"/>
    <property type="match status" value="1"/>
</dbReference>
<dbReference type="GO" id="GO:0043565">
    <property type="term" value="F:sequence-specific DNA binding"/>
    <property type="evidence" value="ECO:0007669"/>
    <property type="project" value="TreeGrafter"/>
</dbReference>
<proteinExistence type="inferred from homology"/>
<evidence type="ECO:0000259" key="2">
    <source>
        <dbReference type="Pfam" id="PF03466"/>
    </source>
</evidence>
<dbReference type="PANTHER" id="PTHR30537:SF68">
    <property type="entry name" value="TRANSCRIPTIONAL REGULATOR-RELATED"/>
    <property type="match status" value="1"/>
</dbReference>
<gene>
    <name evidence="3" type="ORF">GCM10010995_26170</name>
</gene>
<dbReference type="InterPro" id="IPR036388">
    <property type="entry name" value="WH-like_DNA-bd_sf"/>
</dbReference>
<evidence type="ECO:0000313" key="3">
    <source>
        <dbReference type="EMBL" id="GGG07377.1"/>
    </source>
</evidence>
<comment type="caution">
    <text evidence="3">The sequence shown here is derived from an EMBL/GenBank/DDBJ whole genome shotgun (WGS) entry which is preliminary data.</text>
</comment>
<protein>
    <submittedName>
        <fullName evidence="3">LysR family transcriptional regulator</fullName>
    </submittedName>
</protein>
<dbReference type="InterPro" id="IPR036390">
    <property type="entry name" value="WH_DNA-bd_sf"/>
</dbReference>
<dbReference type="InterPro" id="IPR005119">
    <property type="entry name" value="LysR_subst-bd"/>
</dbReference>
<dbReference type="GO" id="GO:0006351">
    <property type="term" value="P:DNA-templated transcription"/>
    <property type="evidence" value="ECO:0007669"/>
    <property type="project" value="TreeGrafter"/>
</dbReference>
<dbReference type="Pfam" id="PF03466">
    <property type="entry name" value="LysR_substrate"/>
    <property type="match status" value="1"/>
</dbReference>
<dbReference type="AlphaFoldDB" id="A0A8J2Z6Z9"/>
<dbReference type="RefSeq" id="WP_170137237.1">
    <property type="nucleotide sequence ID" value="NZ_BMJS01000052.1"/>
</dbReference>
<organism evidence="3 4">
    <name type="scientific">Cysteiniphilum litorale</name>
    <dbReference type="NCBI Taxonomy" id="2056700"/>
    <lineage>
        <taxon>Bacteria</taxon>
        <taxon>Pseudomonadati</taxon>
        <taxon>Pseudomonadota</taxon>
        <taxon>Gammaproteobacteria</taxon>
        <taxon>Thiotrichales</taxon>
        <taxon>Fastidiosibacteraceae</taxon>
        <taxon>Cysteiniphilum</taxon>
    </lineage>
</organism>
<reference evidence="3" key="2">
    <citation type="submission" date="2020-09" db="EMBL/GenBank/DDBJ databases">
        <authorList>
            <person name="Sun Q."/>
            <person name="Zhou Y."/>
        </authorList>
    </citation>
    <scope>NUCLEOTIDE SEQUENCE</scope>
    <source>
        <strain evidence="3">CGMCC 1.15758</strain>
    </source>
</reference>
<dbReference type="SUPFAM" id="SSF46785">
    <property type="entry name" value="Winged helix' DNA-binding domain"/>
    <property type="match status" value="1"/>
</dbReference>
<evidence type="ECO:0000313" key="4">
    <source>
        <dbReference type="Proteomes" id="UP000636949"/>
    </source>
</evidence>
<feature type="domain" description="LysR substrate-binding" evidence="2">
    <location>
        <begin position="149"/>
        <end position="299"/>
    </location>
</feature>
<dbReference type="Proteomes" id="UP000636949">
    <property type="component" value="Unassembled WGS sequence"/>
</dbReference>
<dbReference type="PANTHER" id="PTHR30537">
    <property type="entry name" value="HTH-TYPE TRANSCRIPTIONAL REGULATOR"/>
    <property type="match status" value="1"/>
</dbReference>